<evidence type="ECO:0000313" key="2">
    <source>
        <dbReference type="Proteomes" id="UP000828941"/>
    </source>
</evidence>
<comment type="caution">
    <text evidence="1">The sequence shown here is derived from an EMBL/GenBank/DDBJ whole genome shotgun (WGS) entry which is preliminary data.</text>
</comment>
<dbReference type="EMBL" id="CM039432">
    <property type="protein sequence ID" value="KAI4331852.1"/>
    <property type="molecule type" value="Genomic_DNA"/>
</dbReference>
<sequence>MVKLFEVTEAKLLISNATLLTCLSSDALSHLENLQVVQAASFEKLYSSKENFILGQNVIRSFVMVLYIYIYIHSSVSESYIFDIAIVLVFVSDVVLESVLHRLTSDEK</sequence>
<evidence type="ECO:0000313" key="1">
    <source>
        <dbReference type="EMBL" id="KAI4331852.1"/>
    </source>
</evidence>
<organism evidence="1 2">
    <name type="scientific">Bauhinia variegata</name>
    <name type="common">Purple orchid tree</name>
    <name type="synonym">Phanera variegata</name>
    <dbReference type="NCBI Taxonomy" id="167791"/>
    <lineage>
        <taxon>Eukaryota</taxon>
        <taxon>Viridiplantae</taxon>
        <taxon>Streptophyta</taxon>
        <taxon>Embryophyta</taxon>
        <taxon>Tracheophyta</taxon>
        <taxon>Spermatophyta</taxon>
        <taxon>Magnoliopsida</taxon>
        <taxon>eudicotyledons</taxon>
        <taxon>Gunneridae</taxon>
        <taxon>Pentapetalae</taxon>
        <taxon>rosids</taxon>
        <taxon>fabids</taxon>
        <taxon>Fabales</taxon>
        <taxon>Fabaceae</taxon>
        <taxon>Cercidoideae</taxon>
        <taxon>Cercideae</taxon>
        <taxon>Bauhiniinae</taxon>
        <taxon>Bauhinia</taxon>
    </lineage>
</organism>
<dbReference type="Proteomes" id="UP000828941">
    <property type="component" value="Chromosome 7"/>
</dbReference>
<gene>
    <name evidence="1" type="ORF">L6164_016806</name>
</gene>
<accession>A0ACB9N5W8</accession>
<keyword evidence="2" id="KW-1185">Reference proteome</keyword>
<proteinExistence type="predicted"/>
<name>A0ACB9N5W8_BAUVA</name>
<reference evidence="1 2" key="1">
    <citation type="journal article" date="2022" name="DNA Res.">
        <title>Chromosomal-level genome assembly of the orchid tree Bauhinia variegata (Leguminosae; Cercidoideae) supports the allotetraploid origin hypothesis of Bauhinia.</title>
        <authorList>
            <person name="Zhong Y."/>
            <person name="Chen Y."/>
            <person name="Zheng D."/>
            <person name="Pang J."/>
            <person name="Liu Y."/>
            <person name="Luo S."/>
            <person name="Meng S."/>
            <person name="Qian L."/>
            <person name="Wei D."/>
            <person name="Dai S."/>
            <person name="Zhou R."/>
        </authorList>
    </citation>
    <scope>NUCLEOTIDE SEQUENCE [LARGE SCALE GENOMIC DNA]</scope>
    <source>
        <strain evidence="1">BV-YZ2020</strain>
    </source>
</reference>
<protein>
    <submittedName>
        <fullName evidence="1">Uncharacterized protein</fullName>
    </submittedName>
</protein>